<protein>
    <recommendedName>
        <fullName evidence="3">Probable DNA polymerase</fullName>
        <ecNumber evidence="2">2.7.7.7</ecNumber>
    </recommendedName>
</protein>
<dbReference type="InterPro" id="IPR012337">
    <property type="entry name" value="RNaseH-like_sf"/>
</dbReference>
<dbReference type="Pfam" id="PF03175">
    <property type="entry name" value="DNA_pol_B_2"/>
    <property type="match status" value="1"/>
</dbReference>
<dbReference type="EMBL" id="MCFF01000125">
    <property type="protein sequence ID" value="ORY88692.1"/>
    <property type="molecule type" value="Genomic_DNA"/>
</dbReference>
<keyword evidence="5" id="KW-0548">Nucleotidyltransferase</keyword>
<dbReference type="AlphaFoldDB" id="A0A1Y2FZA9"/>
<gene>
    <name evidence="11" type="ORF">BCR41DRAFT_315955</name>
</gene>
<feature type="domain" description="DNA-directed DNA polymerase family B mitochondria/virus" evidence="10">
    <location>
        <begin position="156"/>
        <end position="620"/>
    </location>
</feature>
<dbReference type="InterPro" id="IPR036397">
    <property type="entry name" value="RNaseH_sf"/>
</dbReference>
<evidence type="ECO:0000256" key="1">
    <source>
        <dbReference type="ARBA" id="ARBA00005755"/>
    </source>
</evidence>
<dbReference type="GO" id="GO:0000166">
    <property type="term" value="F:nucleotide binding"/>
    <property type="evidence" value="ECO:0007669"/>
    <property type="project" value="InterPro"/>
</dbReference>
<comment type="caution">
    <text evidence="11">The sequence shown here is derived from an EMBL/GenBank/DDBJ whole genome shotgun (WGS) entry which is preliminary data.</text>
</comment>
<proteinExistence type="inferred from homology"/>
<evidence type="ECO:0000256" key="8">
    <source>
        <dbReference type="ARBA" id="ARBA00023125"/>
    </source>
</evidence>
<evidence type="ECO:0000256" key="2">
    <source>
        <dbReference type="ARBA" id="ARBA00012417"/>
    </source>
</evidence>
<dbReference type="GeneID" id="33563071"/>
<dbReference type="STRING" id="64571.A0A1Y2FZA9"/>
<comment type="catalytic activity">
    <reaction evidence="9">
        <text>DNA(n) + a 2'-deoxyribonucleoside 5'-triphosphate = DNA(n+1) + diphosphate</text>
        <dbReference type="Rhea" id="RHEA:22508"/>
        <dbReference type="Rhea" id="RHEA-COMP:17339"/>
        <dbReference type="Rhea" id="RHEA-COMP:17340"/>
        <dbReference type="ChEBI" id="CHEBI:33019"/>
        <dbReference type="ChEBI" id="CHEBI:61560"/>
        <dbReference type="ChEBI" id="CHEBI:173112"/>
        <dbReference type="EC" id="2.7.7.7"/>
    </reaction>
</comment>
<dbReference type="InterPro" id="IPR004868">
    <property type="entry name" value="DNA-dir_DNA_pol_B_mt/vir"/>
</dbReference>
<evidence type="ECO:0000313" key="12">
    <source>
        <dbReference type="Proteomes" id="UP000193648"/>
    </source>
</evidence>
<sequence length="803" mass="94090">MNKDTRFVIQEIDINTLNVKVYDKTDIKILEFTDENFGDYFIRNVNDLYIKIDHKENVLFIEKTFNTKFVKPTSRELVVKNKIITFDIEAFLHPINKEYFKYLNINENKSEKDLKMFIPFACGFYDGQASYKFYLSDFDNYKDMLKACIFEMAKPKYNDFTIYVHCGGKFDFIFIVDVIKEFNDVELIGKQKFTGKDSKIIGFDIKVFNPIYKDKSKKFKGVTLKFRDSYKLLAQPLRDLTEEFKVEKIKGIFPYMFPNSSNLNYIGEFPDYSTFNKEDISFDEYSILKNENPNSWNLKEECFKYLDSDLIGLHQVLMIFSKLIYEKYRLNITKLFSISSLAMKIFTSNYLKSDNIIPIINNRKVHKDIRNALYGGRVEVFNPIVSIKSYMYDINSIYPWAMIMPMPVGSPIFSTNTDLNQLFGIVYATVIVPEHADPILPFRTEDGQLIFPKGKWTAWFFSEELKNAQFYGVKVTVHHSYIFDKSNDLFKDFIEYLYEKKRTSKDSKRAIYKLIMNSSYGRWALKFFKTVIDVVDVKTAEHLLLTHNVEEYIKYKNDKVFVRYSALPDVEQCNDYNVDYGLELIKSVNSQHDSISSIPIGVAITSWARILMSSFLFNPSNPCSYTDTDCGIFAKKLPKSLITDKLGGWKLEHTIKKGLFPLDKVYSIDSIEKGLIRKNKGVNNKLSTTNFIDLYKGKSIDLTEKRWIKDLSCGLVYVDNMDIYINNIYSKRNKIFYKGYWIGTEPLTILDGKIIYKPVLSNFSYINYLFIIQHNLIRLYDSIDKSLVIYKNQDVSLVIYKKI</sequence>
<dbReference type="InterPro" id="IPR043502">
    <property type="entry name" value="DNA/RNA_pol_sf"/>
</dbReference>
<dbReference type="Proteomes" id="UP000193648">
    <property type="component" value="Unassembled WGS sequence"/>
</dbReference>
<dbReference type="SUPFAM" id="SSF56672">
    <property type="entry name" value="DNA/RNA polymerases"/>
    <property type="match status" value="1"/>
</dbReference>
<dbReference type="GO" id="GO:0003677">
    <property type="term" value="F:DNA binding"/>
    <property type="evidence" value="ECO:0007669"/>
    <property type="project" value="UniProtKB-KW"/>
</dbReference>
<evidence type="ECO:0000256" key="4">
    <source>
        <dbReference type="ARBA" id="ARBA00022679"/>
    </source>
</evidence>
<evidence type="ECO:0000256" key="5">
    <source>
        <dbReference type="ARBA" id="ARBA00022695"/>
    </source>
</evidence>
<dbReference type="InterPro" id="IPR023211">
    <property type="entry name" value="DNA_pol_palm_dom_sf"/>
</dbReference>
<dbReference type="EC" id="2.7.7.7" evidence="2"/>
<name>A0A1Y2FZA9_9FUNG</name>
<dbReference type="InterPro" id="IPR015833">
    <property type="entry name" value="DNA-dir_DNA_pol_B_mt_lin_plsmd"/>
</dbReference>
<dbReference type="Gene3D" id="1.10.287.690">
    <property type="entry name" value="Helix hairpin bin"/>
    <property type="match status" value="1"/>
</dbReference>
<evidence type="ECO:0000256" key="7">
    <source>
        <dbReference type="ARBA" id="ARBA00022932"/>
    </source>
</evidence>
<dbReference type="GO" id="GO:0003887">
    <property type="term" value="F:DNA-directed DNA polymerase activity"/>
    <property type="evidence" value="ECO:0007669"/>
    <property type="project" value="UniProtKB-KW"/>
</dbReference>
<comment type="similarity">
    <text evidence="1">Belongs to the DNA polymerase type-B family.</text>
</comment>
<organism evidence="11 12">
    <name type="scientific">Lobosporangium transversale</name>
    <dbReference type="NCBI Taxonomy" id="64571"/>
    <lineage>
        <taxon>Eukaryota</taxon>
        <taxon>Fungi</taxon>
        <taxon>Fungi incertae sedis</taxon>
        <taxon>Mucoromycota</taxon>
        <taxon>Mortierellomycotina</taxon>
        <taxon>Mortierellomycetes</taxon>
        <taxon>Mortierellales</taxon>
        <taxon>Mortierellaceae</taxon>
        <taxon>Lobosporangium</taxon>
    </lineage>
</organism>
<evidence type="ECO:0000256" key="9">
    <source>
        <dbReference type="ARBA" id="ARBA00049244"/>
    </source>
</evidence>
<keyword evidence="8" id="KW-0238">DNA-binding</keyword>
<keyword evidence="12" id="KW-1185">Reference proteome</keyword>
<reference evidence="11 12" key="1">
    <citation type="submission" date="2016-07" db="EMBL/GenBank/DDBJ databases">
        <title>Pervasive Adenine N6-methylation of Active Genes in Fungi.</title>
        <authorList>
            <consortium name="DOE Joint Genome Institute"/>
            <person name="Mondo S.J."/>
            <person name="Dannebaum R.O."/>
            <person name="Kuo R.C."/>
            <person name="Labutti K."/>
            <person name="Haridas S."/>
            <person name="Kuo A."/>
            <person name="Salamov A."/>
            <person name="Ahrendt S.R."/>
            <person name="Lipzen A."/>
            <person name="Sullivan W."/>
            <person name="Andreopoulos W.B."/>
            <person name="Clum A."/>
            <person name="Lindquist E."/>
            <person name="Daum C."/>
            <person name="Ramamoorthy G.K."/>
            <person name="Gryganskyi A."/>
            <person name="Culley D."/>
            <person name="Magnuson J.K."/>
            <person name="James T.Y."/>
            <person name="O'Malley M.A."/>
            <person name="Stajich J.E."/>
            <person name="Spatafora J.W."/>
            <person name="Visel A."/>
            <person name="Grigoriev I.V."/>
        </authorList>
    </citation>
    <scope>NUCLEOTIDE SEQUENCE [LARGE SCALE GENOMIC DNA]</scope>
    <source>
        <strain evidence="11 12">NRRL 3116</strain>
    </source>
</reference>
<dbReference type="GO" id="GO:0006260">
    <property type="term" value="P:DNA replication"/>
    <property type="evidence" value="ECO:0007669"/>
    <property type="project" value="UniProtKB-KW"/>
</dbReference>
<dbReference type="GO" id="GO:0005739">
    <property type="term" value="C:mitochondrion"/>
    <property type="evidence" value="ECO:0007669"/>
    <property type="project" value="InterPro"/>
</dbReference>
<keyword evidence="7" id="KW-0239">DNA-directed DNA polymerase</keyword>
<evidence type="ECO:0000256" key="3">
    <source>
        <dbReference type="ARBA" id="ARBA00014385"/>
    </source>
</evidence>
<dbReference type="PANTHER" id="PTHR33568">
    <property type="entry name" value="DNA POLYMERASE"/>
    <property type="match status" value="1"/>
</dbReference>
<dbReference type="PIRSF" id="PIRSF006517">
    <property type="entry name" value="DPol_mt_plasmid"/>
    <property type="match status" value="1"/>
</dbReference>
<dbReference type="Gene3D" id="3.90.1600.10">
    <property type="entry name" value="Palm domain of DNA polymerase"/>
    <property type="match status" value="2"/>
</dbReference>
<keyword evidence="6" id="KW-0235">DNA replication</keyword>
<dbReference type="OrthoDB" id="5600037at2759"/>
<evidence type="ECO:0000313" key="11">
    <source>
        <dbReference type="EMBL" id="ORY88692.1"/>
    </source>
</evidence>
<evidence type="ECO:0000256" key="6">
    <source>
        <dbReference type="ARBA" id="ARBA00022705"/>
    </source>
</evidence>
<dbReference type="Gene3D" id="3.30.420.10">
    <property type="entry name" value="Ribonuclease H-like superfamily/Ribonuclease H"/>
    <property type="match status" value="1"/>
</dbReference>
<accession>A0A1Y2FZA9</accession>
<evidence type="ECO:0000259" key="10">
    <source>
        <dbReference type="Pfam" id="PF03175"/>
    </source>
</evidence>
<dbReference type="PANTHER" id="PTHR33568:SF3">
    <property type="entry name" value="DNA-DIRECTED DNA POLYMERASE"/>
    <property type="match status" value="1"/>
</dbReference>
<dbReference type="SUPFAM" id="SSF53098">
    <property type="entry name" value="Ribonuclease H-like"/>
    <property type="match status" value="1"/>
</dbReference>
<keyword evidence="4" id="KW-0808">Transferase</keyword>
<dbReference type="InParanoid" id="A0A1Y2FZA9"/>
<dbReference type="RefSeq" id="XP_021875004.1">
    <property type="nucleotide sequence ID" value="XM_022021227.1"/>
</dbReference>